<reference evidence="3 4" key="1">
    <citation type="submission" date="2019-11" db="EMBL/GenBank/DDBJ databases">
        <authorList>
            <person name="Holert J."/>
        </authorList>
    </citation>
    <scope>NUCLEOTIDE SEQUENCE [LARGE SCALE GENOMIC DNA]</scope>
    <source>
        <strain evidence="3">SB11_3</strain>
    </source>
</reference>
<accession>A0A5S9R1Q9</accession>
<dbReference type="SUPFAM" id="SSF56954">
    <property type="entry name" value="Outer membrane efflux proteins (OEP)"/>
    <property type="match status" value="1"/>
</dbReference>
<proteinExistence type="inferred from homology"/>
<sequence>MWIKNPSVCIKITDAIKHRFISGLLCLLIAAPLSAQAQNAAPATSETSSINLAWAIKQTLLKNPTLSEYPYHFRAREADVIQADIGPQLLLDVVVDNSLGTGEKRRLDDAETTILFSQQIELGDKRQRRVSLARASVNRLQADYEIVRLDTLAETTRRYYEVLRLQALQTWNSRRISKERDALDIIERRAKAGAVGQADVSKMRLQLERSIARQTVQTGELSNARLALSSMWNAQSEFDTVLGDLTTLPALPDAEQITASVNETPEFIRLRMQQQEALANLNLQTANSDPNVTIKAGVQHFQATNDVGLAFGFSMPLQVENPNRGRLAVARAELDLAMAREGFGLEQLRLSLLKLLDTLDYQAQHADNLQRKLLPVANTLLSDVQRGYERGRYGVLQLVDAQNELFNVKREMIETQILIYSYLLEMERITGDSMIPPLNTAGTGAQ</sequence>
<protein>
    <submittedName>
        <fullName evidence="3">Cobalt-zinc-cadmium resistance protein CzcC</fullName>
    </submittedName>
</protein>
<dbReference type="OrthoDB" id="9791261at2"/>
<dbReference type="InterPro" id="IPR003423">
    <property type="entry name" value="OMP_efflux"/>
</dbReference>
<dbReference type="PANTHER" id="PTHR30203:SF24">
    <property type="entry name" value="BLR4935 PROTEIN"/>
    <property type="match status" value="1"/>
</dbReference>
<dbReference type="PANTHER" id="PTHR30203">
    <property type="entry name" value="OUTER MEMBRANE CATION EFFLUX PROTEIN"/>
    <property type="match status" value="1"/>
</dbReference>
<dbReference type="GO" id="GO:0015562">
    <property type="term" value="F:efflux transmembrane transporter activity"/>
    <property type="evidence" value="ECO:0007669"/>
    <property type="project" value="InterPro"/>
</dbReference>
<evidence type="ECO:0000256" key="1">
    <source>
        <dbReference type="ARBA" id="ARBA00007613"/>
    </source>
</evidence>
<evidence type="ECO:0000256" key="2">
    <source>
        <dbReference type="SAM" id="SignalP"/>
    </source>
</evidence>
<dbReference type="AlphaFoldDB" id="A0A5S9R1Q9"/>
<dbReference type="InterPro" id="IPR010131">
    <property type="entry name" value="MdtP/NodT-like"/>
</dbReference>
<keyword evidence="4" id="KW-1185">Reference proteome</keyword>
<name>A0A5S9R1Q9_9GAMM</name>
<feature type="signal peptide" evidence="2">
    <location>
        <begin position="1"/>
        <end position="37"/>
    </location>
</feature>
<organism evidence="3 4">
    <name type="scientific">BD1-7 clade bacterium</name>
    <dbReference type="NCBI Taxonomy" id="2029982"/>
    <lineage>
        <taxon>Bacteria</taxon>
        <taxon>Pseudomonadati</taxon>
        <taxon>Pseudomonadota</taxon>
        <taxon>Gammaproteobacteria</taxon>
        <taxon>Cellvibrionales</taxon>
        <taxon>Spongiibacteraceae</taxon>
        <taxon>BD1-7 clade</taxon>
    </lineage>
</organism>
<dbReference type="Pfam" id="PF02321">
    <property type="entry name" value="OEP"/>
    <property type="match status" value="1"/>
</dbReference>
<comment type="similarity">
    <text evidence="1">Belongs to the outer membrane factor (OMF) (TC 1.B.17) family.</text>
</comment>
<dbReference type="Gene3D" id="1.20.1600.10">
    <property type="entry name" value="Outer membrane efflux proteins (OEP)"/>
    <property type="match status" value="1"/>
</dbReference>
<dbReference type="Proteomes" id="UP000441399">
    <property type="component" value="Unassembled WGS sequence"/>
</dbReference>
<evidence type="ECO:0000313" key="3">
    <source>
        <dbReference type="EMBL" id="CAA0125736.1"/>
    </source>
</evidence>
<evidence type="ECO:0000313" key="4">
    <source>
        <dbReference type="Proteomes" id="UP000441399"/>
    </source>
</evidence>
<dbReference type="EMBL" id="CACSIO010000062">
    <property type="protein sequence ID" value="CAA0125736.1"/>
    <property type="molecule type" value="Genomic_DNA"/>
</dbReference>
<keyword evidence="2" id="KW-0732">Signal</keyword>
<gene>
    <name evidence="3" type="primary">czcC</name>
    <name evidence="3" type="ORF">OPDIPICF_03578</name>
</gene>
<feature type="chain" id="PRO_5024868909" evidence="2">
    <location>
        <begin position="38"/>
        <end position="446"/>
    </location>
</feature>